<organism evidence="2 3">
    <name type="scientific">Pseudoduganella namucuonensis</name>
    <dbReference type="NCBI Taxonomy" id="1035707"/>
    <lineage>
        <taxon>Bacteria</taxon>
        <taxon>Pseudomonadati</taxon>
        <taxon>Pseudomonadota</taxon>
        <taxon>Betaproteobacteria</taxon>
        <taxon>Burkholderiales</taxon>
        <taxon>Oxalobacteraceae</taxon>
        <taxon>Telluria group</taxon>
        <taxon>Pseudoduganella</taxon>
    </lineage>
</organism>
<reference evidence="3" key="1">
    <citation type="submission" date="2016-10" db="EMBL/GenBank/DDBJ databases">
        <authorList>
            <person name="Varghese N."/>
            <person name="Submissions S."/>
        </authorList>
    </citation>
    <scope>NUCLEOTIDE SEQUENCE [LARGE SCALE GENOMIC DNA]</scope>
    <source>
        <strain evidence="3">CGMCC 1.11014</strain>
    </source>
</reference>
<dbReference type="InterPro" id="IPR043764">
    <property type="entry name" value="DUF5710"/>
</dbReference>
<dbReference type="OrthoDB" id="7235451at2"/>
<proteinExistence type="predicted"/>
<feature type="domain" description="DUF5710" evidence="1">
    <location>
        <begin position="61"/>
        <end position="101"/>
    </location>
</feature>
<dbReference type="EMBL" id="FPBO01000018">
    <property type="protein sequence ID" value="SFU98754.1"/>
    <property type="molecule type" value="Genomic_DNA"/>
</dbReference>
<dbReference type="RefSeq" id="WP_143133219.1">
    <property type="nucleotide sequence ID" value="NZ_FPBO01000018.1"/>
</dbReference>
<dbReference type="Proteomes" id="UP000199391">
    <property type="component" value="Unassembled WGS sequence"/>
</dbReference>
<sequence>MTSTLPFDPPYKTRVAAEDGSVKWIEVLADGSQVEASPPATDVRSAAPAPRAEVKSTRAVTILNVPFAEKDEAKQLGARWDPKRRKWYVPQGVDAAPFSRWSGAGD</sequence>
<evidence type="ECO:0000259" key="1">
    <source>
        <dbReference type="Pfam" id="PF18974"/>
    </source>
</evidence>
<evidence type="ECO:0000313" key="2">
    <source>
        <dbReference type="EMBL" id="SFU98754.1"/>
    </source>
</evidence>
<keyword evidence="3" id="KW-1185">Reference proteome</keyword>
<evidence type="ECO:0000313" key="3">
    <source>
        <dbReference type="Proteomes" id="UP000199391"/>
    </source>
</evidence>
<accession>A0A1I7KN41</accession>
<protein>
    <recommendedName>
        <fullName evidence="1">DUF5710 domain-containing protein</fullName>
    </recommendedName>
</protein>
<name>A0A1I7KN41_9BURK</name>
<gene>
    <name evidence="2" type="ORF">SAMN05216552_101823</name>
</gene>
<dbReference type="AlphaFoldDB" id="A0A1I7KN41"/>
<dbReference type="STRING" id="1035707.SAMN05216552_101823"/>
<dbReference type="Pfam" id="PF18974">
    <property type="entry name" value="DUF5710"/>
    <property type="match status" value="1"/>
</dbReference>